<evidence type="ECO:0000313" key="3">
    <source>
        <dbReference type="EMBL" id="KAF8698698.1"/>
    </source>
</evidence>
<gene>
    <name evidence="3" type="ORF">HU200_034949</name>
</gene>
<dbReference type="InterPro" id="IPR001810">
    <property type="entry name" value="F-box_dom"/>
</dbReference>
<name>A0A835BNZ9_9POAL</name>
<feature type="compositionally biased region" description="Low complexity" evidence="1">
    <location>
        <begin position="318"/>
        <end position="332"/>
    </location>
</feature>
<dbReference type="Proteomes" id="UP000636709">
    <property type="component" value="Unassembled WGS sequence"/>
</dbReference>
<dbReference type="PANTHER" id="PTHR31672">
    <property type="entry name" value="BNACNNG10540D PROTEIN"/>
    <property type="match status" value="1"/>
</dbReference>
<dbReference type="InterPro" id="IPR015915">
    <property type="entry name" value="Kelch-typ_b-propeller"/>
</dbReference>
<proteinExistence type="predicted"/>
<dbReference type="InterPro" id="IPR050796">
    <property type="entry name" value="SCF_F-box_component"/>
</dbReference>
<dbReference type="AlphaFoldDB" id="A0A835BNZ9"/>
<feature type="compositionally biased region" description="Polar residues" evidence="1">
    <location>
        <begin position="49"/>
        <end position="66"/>
    </location>
</feature>
<dbReference type="CDD" id="cd22157">
    <property type="entry name" value="F-box_AtFBW1-like"/>
    <property type="match status" value="1"/>
</dbReference>
<dbReference type="PANTHER" id="PTHR31672:SF7">
    <property type="entry name" value="F-BOX DOMAIN-CONTAINING PROTEIN"/>
    <property type="match status" value="1"/>
</dbReference>
<dbReference type="PROSITE" id="PS50181">
    <property type="entry name" value="FBOX"/>
    <property type="match status" value="1"/>
</dbReference>
<evidence type="ECO:0000259" key="2">
    <source>
        <dbReference type="PROSITE" id="PS50181"/>
    </source>
</evidence>
<accession>A0A835BNZ9</accession>
<feature type="region of interest" description="Disordered" evidence="1">
    <location>
        <begin position="113"/>
        <end position="132"/>
    </location>
</feature>
<dbReference type="SUPFAM" id="SSF81383">
    <property type="entry name" value="F-box domain"/>
    <property type="match status" value="1"/>
</dbReference>
<dbReference type="SUPFAM" id="SSF50965">
    <property type="entry name" value="Galactose oxidase, central domain"/>
    <property type="match status" value="1"/>
</dbReference>
<protein>
    <recommendedName>
        <fullName evidence="2">F-box domain-containing protein</fullName>
    </recommendedName>
</protein>
<dbReference type="SMART" id="SM00256">
    <property type="entry name" value="FBOX"/>
    <property type="match status" value="1"/>
</dbReference>
<organism evidence="3 4">
    <name type="scientific">Digitaria exilis</name>
    <dbReference type="NCBI Taxonomy" id="1010633"/>
    <lineage>
        <taxon>Eukaryota</taxon>
        <taxon>Viridiplantae</taxon>
        <taxon>Streptophyta</taxon>
        <taxon>Embryophyta</taxon>
        <taxon>Tracheophyta</taxon>
        <taxon>Spermatophyta</taxon>
        <taxon>Magnoliopsida</taxon>
        <taxon>Liliopsida</taxon>
        <taxon>Poales</taxon>
        <taxon>Poaceae</taxon>
        <taxon>PACMAD clade</taxon>
        <taxon>Panicoideae</taxon>
        <taxon>Panicodae</taxon>
        <taxon>Paniceae</taxon>
        <taxon>Anthephorinae</taxon>
        <taxon>Digitaria</taxon>
    </lineage>
</organism>
<evidence type="ECO:0000313" key="4">
    <source>
        <dbReference type="Proteomes" id="UP000636709"/>
    </source>
</evidence>
<dbReference type="Pfam" id="PF00646">
    <property type="entry name" value="F-box"/>
    <property type="match status" value="1"/>
</dbReference>
<dbReference type="Gene3D" id="1.20.1280.50">
    <property type="match status" value="1"/>
</dbReference>
<sequence length="532" mass="55928">MATGTNPIILRTHGPAPSLVGVIVAALCCSPPPLSLLSAGPGGTPPSLRSSLSPHVNADKNNTLNHSPPPRRLLRRSDINPGVSPKRSAATTVATSPPPPTKNSPKMELAAMPSAAATGRKRKCRASSSSGLGDLHDDMLERVLARLPPSSCLRLRAVCRRWRAAASSPTFLDACARVPSRDPWFLMLSAASDSASASGDLPAVAYDAAERAWNHCRFSPEFSAVPVAASGGLVLYRAPATGDLIVANPLTGASRALPSPPRHAGHQLQAIAMYGAAPTYRVALFSGELPDDLSMAVFHSSTDSWEGPVPLARRSSSDDSSSCPDAPAAAAAGDNDDDTVYFLSKSGDVVSTNMQRSASKQYSSVVVVPSPSPASGGAAVAYFLSNSGTVVACDTARRSFRELPRILPVYVEYSIDVVACGGAAYAVVLSEYLDTASLRVWEFAAGDGEWRQVAAMPPAMSHGFHGKRADINCVGHGDRLMVCVSSGEANGCFMCHVASNRWEELPKYVNGDREASEFLAAFSFEPRVEITV</sequence>
<dbReference type="OrthoDB" id="2095648at2759"/>
<dbReference type="EMBL" id="JACEFO010001862">
    <property type="protein sequence ID" value="KAF8698698.1"/>
    <property type="molecule type" value="Genomic_DNA"/>
</dbReference>
<dbReference type="Gene3D" id="2.120.10.80">
    <property type="entry name" value="Kelch-type beta propeller"/>
    <property type="match status" value="1"/>
</dbReference>
<keyword evidence="4" id="KW-1185">Reference proteome</keyword>
<feature type="region of interest" description="Disordered" evidence="1">
    <location>
        <begin position="302"/>
        <end position="332"/>
    </location>
</feature>
<evidence type="ECO:0000256" key="1">
    <source>
        <dbReference type="SAM" id="MobiDB-lite"/>
    </source>
</evidence>
<dbReference type="InterPro" id="IPR036047">
    <property type="entry name" value="F-box-like_dom_sf"/>
</dbReference>
<comment type="caution">
    <text evidence="3">The sequence shown here is derived from an EMBL/GenBank/DDBJ whole genome shotgun (WGS) entry which is preliminary data.</text>
</comment>
<feature type="region of interest" description="Disordered" evidence="1">
    <location>
        <begin position="39"/>
        <end position="108"/>
    </location>
</feature>
<reference evidence="3" key="1">
    <citation type="submission" date="2020-07" db="EMBL/GenBank/DDBJ databases">
        <title>Genome sequence and genetic diversity analysis of an under-domesticated orphan crop, white fonio (Digitaria exilis).</title>
        <authorList>
            <person name="Bennetzen J.L."/>
            <person name="Chen S."/>
            <person name="Ma X."/>
            <person name="Wang X."/>
            <person name="Yssel A.E.J."/>
            <person name="Chaluvadi S.R."/>
            <person name="Johnson M."/>
            <person name="Gangashetty P."/>
            <person name="Hamidou F."/>
            <person name="Sanogo M.D."/>
            <person name="Zwaenepoel A."/>
            <person name="Wallace J."/>
            <person name="Van De Peer Y."/>
            <person name="Van Deynze A."/>
        </authorList>
    </citation>
    <scope>NUCLEOTIDE SEQUENCE</scope>
    <source>
        <tissue evidence="3">Leaves</tissue>
    </source>
</reference>
<dbReference type="InterPro" id="IPR011043">
    <property type="entry name" value="Gal_Oxase/kelch_b-propeller"/>
</dbReference>
<feature type="domain" description="F-box" evidence="2">
    <location>
        <begin position="129"/>
        <end position="174"/>
    </location>
</feature>